<dbReference type="InterPro" id="IPR056738">
    <property type="entry name" value="NfeD1b_N"/>
</dbReference>
<evidence type="ECO:0000313" key="11">
    <source>
        <dbReference type="EMBL" id="BAU57740.1"/>
    </source>
</evidence>
<dbReference type="GO" id="GO:0006508">
    <property type="term" value="P:proteolysis"/>
    <property type="evidence" value="ECO:0007669"/>
    <property type="project" value="UniProtKB-KW"/>
</dbReference>
<organism evidence="11 12">
    <name type="scientific">Halorhodospira halochloris</name>
    <name type="common">Ectothiorhodospira halochloris</name>
    <dbReference type="NCBI Taxonomy" id="1052"/>
    <lineage>
        <taxon>Bacteria</taxon>
        <taxon>Pseudomonadati</taxon>
        <taxon>Pseudomonadota</taxon>
        <taxon>Gammaproteobacteria</taxon>
        <taxon>Chromatiales</taxon>
        <taxon>Ectothiorhodospiraceae</taxon>
        <taxon>Halorhodospira</taxon>
    </lineage>
</organism>
<feature type="transmembrane region" description="Helical" evidence="6">
    <location>
        <begin position="372"/>
        <end position="388"/>
    </location>
</feature>
<evidence type="ECO:0000313" key="12">
    <source>
        <dbReference type="Proteomes" id="UP000218890"/>
    </source>
</evidence>
<keyword evidence="11" id="KW-0645">Protease</keyword>
<protein>
    <submittedName>
        <fullName evidence="11">Membrane-bound ClpP-class protease associated with aq_911</fullName>
    </submittedName>
</protein>
<dbReference type="GO" id="GO:0016020">
    <property type="term" value="C:membrane"/>
    <property type="evidence" value="ECO:0007669"/>
    <property type="project" value="UniProtKB-SubCell"/>
</dbReference>
<keyword evidence="7" id="KW-0732">Signal</keyword>
<evidence type="ECO:0000256" key="1">
    <source>
        <dbReference type="ARBA" id="ARBA00004141"/>
    </source>
</evidence>
<dbReference type="Pfam" id="PF24961">
    <property type="entry name" value="NfeD_membrane"/>
    <property type="match status" value="1"/>
</dbReference>
<evidence type="ECO:0000259" key="8">
    <source>
        <dbReference type="Pfam" id="PF01957"/>
    </source>
</evidence>
<evidence type="ECO:0000256" key="4">
    <source>
        <dbReference type="ARBA" id="ARBA00023136"/>
    </source>
</evidence>
<evidence type="ECO:0000256" key="7">
    <source>
        <dbReference type="SAM" id="SignalP"/>
    </source>
</evidence>
<keyword evidence="11" id="KW-0378">Hydrolase</keyword>
<dbReference type="Pfam" id="PF25145">
    <property type="entry name" value="NfeD1b_N"/>
    <property type="match status" value="1"/>
</dbReference>
<feature type="transmembrane region" description="Helical" evidence="6">
    <location>
        <begin position="448"/>
        <end position="470"/>
    </location>
</feature>
<reference evidence="11" key="1">
    <citation type="submission" date="2016-02" db="EMBL/GenBank/DDBJ databases">
        <title>Halorhodospira halochloris DSM-1059 complete genome, version 2.</title>
        <authorList>
            <person name="Tsukatani Y."/>
        </authorList>
    </citation>
    <scope>NUCLEOTIDE SEQUENCE</scope>
    <source>
        <strain evidence="11">DSM 1059</strain>
    </source>
</reference>
<dbReference type="CDD" id="cd07020">
    <property type="entry name" value="Clp_protease_NfeD_1"/>
    <property type="match status" value="1"/>
</dbReference>
<dbReference type="InterPro" id="IPR029045">
    <property type="entry name" value="ClpP/crotonase-like_dom_sf"/>
</dbReference>
<accession>A0A0X8X945</accession>
<dbReference type="Proteomes" id="UP000218890">
    <property type="component" value="Chromosome"/>
</dbReference>
<dbReference type="InterPro" id="IPR012340">
    <property type="entry name" value="NA-bd_OB-fold"/>
</dbReference>
<feature type="domain" description="NfeD integral membrane" evidence="9">
    <location>
        <begin position="349"/>
        <end position="463"/>
    </location>
</feature>
<dbReference type="KEGG" id="hhk:HH1059_10420"/>
<dbReference type="EMBL" id="AP017372">
    <property type="protein sequence ID" value="BAU57740.1"/>
    <property type="molecule type" value="Genomic_DNA"/>
</dbReference>
<evidence type="ECO:0000256" key="6">
    <source>
        <dbReference type="SAM" id="Phobius"/>
    </source>
</evidence>
<dbReference type="PANTHER" id="PTHR33507">
    <property type="entry name" value="INNER MEMBRANE PROTEIN YBBJ"/>
    <property type="match status" value="1"/>
</dbReference>
<evidence type="ECO:0000256" key="2">
    <source>
        <dbReference type="ARBA" id="ARBA00022692"/>
    </source>
</evidence>
<feature type="chain" id="PRO_5007071606" evidence="7">
    <location>
        <begin position="21"/>
        <end position="538"/>
    </location>
</feature>
<keyword evidence="4 6" id="KW-0472">Membrane</keyword>
<gene>
    <name evidence="11" type="ORF">HH1059_10420</name>
</gene>
<name>A0A0X8X945_HALHR</name>
<dbReference type="SUPFAM" id="SSF141322">
    <property type="entry name" value="NfeD domain-like"/>
    <property type="match status" value="1"/>
</dbReference>
<dbReference type="Gene3D" id="3.90.226.10">
    <property type="entry name" value="2-enoyl-CoA Hydratase, Chain A, domain 1"/>
    <property type="match status" value="1"/>
</dbReference>
<dbReference type="InterPro" id="IPR052165">
    <property type="entry name" value="Membrane_assoc_protease"/>
</dbReference>
<evidence type="ECO:0000259" key="10">
    <source>
        <dbReference type="Pfam" id="PF25145"/>
    </source>
</evidence>
<evidence type="ECO:0000256" key="3">
    <source>
        <dbReference type="ARBA" id="ARBA00022989"/>
    </source>
</evidence>
<dbReference type="InterPro" id="IPR002810">
    <property type="entry name" value="NfeD-like_C"/>
</dbReference>
<feature type="compositionally biased region" description="Acidic residues" evidence="5">
    <location>
        <begin position="186"/>
        <end position="196"/>
    </location>
</feature>
<dbReference type="AlphaFoldDB" id="A0A0X8X945"/>
<comment type="subcellular location">
    <subcellularLocation>
        <location evidence="1">Membrane</location>
        <topology evidence="1">Multi-pass membrane protein</topology>
    </subcellularLocation>
</comment>
<dbReference type="PANTHER" id="PTHR33507:SF4">
    <property type="entry name" value="NODULATION COMPETITIVENESS PROTEIN NFED"/>
    <property type="match status" value="1"/>
</dbReference>
<keyword evidence="2 6" id="KW-0812">Transmembrane</keyword>
<dbReference type="InterPro" id="IPR056739">
    <property type="entry name" value="NfeD_membrane"/>
</dbReference>
<evidence type="ECO:0000259" key="9">
    <source>
        <dbReference type="Pfam" id="PF24961"/>
    </source>
</evidence>
<dbReference type="SUPFAM" id="SSF52096">
    <property type="entry name" value="ClpP/crotonase"/>
    <property type="match status" value="1"/>
</dbReference>
<dbReference type="RefSeq" id="WP_231902033.1">
    <property type="nucleotide sequence ID" value="NZ_AP017372.2"/>
</dbReference>
<feature type="transmembrane region" description="Helical" evidence="6">
    <location>
        <begin position="350"/>
        <end position="367"/>
    </location>
</feature>
<feature type="domain" description="NfeD-like C-terminal" evidence="8">
    <location>
        <begin position="481"/>
        <end position="536"/>
    </location>
</feature>
<feature type="domain" description="NfeD1b N-terminal" evidence="10">
    <location>
        <begin position="39"/>
        <end position="127"/>
    </location>
</feature>
<dbReference type="Gene3D" id="2.40.50.140">
    <property type="entry name" value="Nucleic acid-binding proteins"/>
    <property type="match status" value="1"/>
</dbReference>
<sequence>MRRILAVFFAFFLSAMPLGGAEERGTAVLLDVSGPIGPATTDYIVRGIDHAEDTGASLVILRLNTPGGLDDAMRDIIGSIISSSVPVATYVAPGGARATSAGTYILYASHVAAMAPATTVGAATPVQMGSHSALPGGIASDAGFAVTSLPLVLEDSLTRSGGILPTDEGEVEDLEEMIREMAERFDEQEEAGEEDDAAAREEDQPEGDTAEDDDAAEAEAKDDEAEARDEEEREEAADEPQEERPGAMERKIVEDAVSYIRSLAELRGRNAEWAEKAVRESVSASYSEAAEIGIIDFVAEDIEELLEKADGRVVKLPTGEHELKTIGLQVELHEPDWRNQLLSVITNPNVAYILMLIGIYGIIFELMNPGSLVPGVIGGVSLLLAMYAFQALPITYAGLALMGLGIAFMIAEAFMPSFGILGIGGAIAFVLGSIMLMDTDVQGFEISLGVIAGFTIASMIIFIGVATMAARAWQRPRLGGAEQMISAEAVADEDFSADGHVRYAGERWRARSSQPVKAGQRVRIVSKDGLNLQVEPYE</sequence>
<keyword evidence="12" id="KW-1185">Reference proteome</keyword>
<feature type="compositionally biased region" description="Acidic residues" evidence="5">
    <location>
        <begin position="203"/>
        <end position="241"/>
    </location>
</feature>
<feature type="transmembrane region" description="Helical" evidence="6">
    <location>
        <begin position="394"/>
        <end position="411"/>
    </location>
</feature>
<feature type="signal peptide" evidence="7">
    <location>
        <begin position="1"/>
        <end position="20"/>
    </location>
</feature>
<dbReference type="GO" id="GO:0008233">
    <property type="term" value="F:peptidase activity"/>
    <property type="evidence" value="ECO:0007669"/>
    <property type="project" value="UniProtKB-KW"/>
</dbReference>
<evidence type="ECO:0000256" key="5">
    <source>
        <dbReference type="SAM" id="MobiDB-lite"/>
    </source>
</evidence>
<keyword evidence="3 6" id="KW-1133">Transmembrane helix</keyword>
<feature type="region of interest" description="Disordered" evidence="5">
    <location>
        <begin position="185"/>
        <end position="250"/>
    </location>
</feature>
<feature type="transmembrane region" description="Helical" evidence="6">
    <location>
        <begin position="418"/>
        <end position="436"/>
    </location>
</feature>
<proteinExistence type="predicted"/>
<dbReference type="Pfam" id="PF01957">
    <property type="entry name" value="NfeD"/>
    <property type="match status" value="1"/>
</dbReference>